<reference evidence="4" key="1">
    <citation type="submission" date="2018-05" db="EMBL/GenBank/DDBJ databases">
        <title>Genome sequencing of Phenylobacterium sp. HYN0004.</title>
        <authorList>
            <person name="Yi H."/>
            <person name="Baek C."/>
        </authorList>
    </citation>
    <scope>NUCLEOTIDE SEQUENCE [LARGE SCALE GENOMIC DNA]</scope>
    <source>
        <strain evidence="4">HYN0004</strain>
    </source>
</reference>
<evidence type="ECO:0000256" key="2">
    <source>
        <dbReference type="SAM" id="Phobius"/>
    </source>
</evidence>
<sequence>MADPDSPSRNRRLETVASIMLAAAGVASAWATYQSSLWGGIQASSYATGSARVTEAARLELQAGQKAGMDTALYMAWLSAAAVDDRELMTFYERRFAPGFRKVFAEWRAQYPEDLRGQVRQGPAVPLPRAEHPESREASRLREDASNLFSKADKANATGDRYVASTVILALILFLLGISTVARSERQRRLLVILAGGLGVAVLVFLLRLPVASL</sequence>
<dbReference type="Proteomes" id="UP000247763">
    <property type="component" value="Chromosome"/>
</dbReference>
<evidence type="ECO:0000313" key="4">
    <source>
        <dbReference type="Proteomes" id="UP000247763"/>
    </source>
</evidence>
<evidence type="ECO:0000313" key="3">
    <source>
        <dbReference type="EMBL" id="AWM77567.1"/>
    </source>
</evidence>
<protein>
    <recommendedName>
        <fullName evidence="5">DUF4337 domain-containing protein</fullName>
    </recommendedName>
</protein>
<dbReference type="EMBL" id="CP029479">
    <property type="protein sequence ID" value="AWM77567.1"/>
    <property type="molecule type" value="Genomic_DNA"/>
</dbReference>
<feature type="compositionally biased region" description="Basic and acidic residues" evidence="1">
    <location>
        <begin position="129"/>
        <end position="142"/>
    </location>
</feature>
<keyword evidence="4" id="KW-1185">Reference proteome</keyword>
<dbReference type="OrthoDB" id="3078502at2"/>
<keyword evidence="2" id="KW-0812">Transmembrane</keyword>
<gene>
    <name evidence="3" type="ORF">HYN04_07220</name>
</gene>
<dbReference type="KEGG" id="phb:HYN04_07220"/>
<organism evidence="3 4">
    <name type="scientific">Phenylobacterium parvum</name>
    <dbReference type="NCBI Taxonomy" id="2201350"/>
    <lineage>
        <taxon>Bacteria</taxon>
        <taxon>Pseudomonadati</taxon>
        <taxon>Pseudomonadota</taxon>
        <taxon>Alphaproteobacteria</taxon>
        <taxon>Caulobacterales</taxon>
        <taxon>Caulobacteraceae</taxon>
        <taxon>Phenylobacterium</taxon>
    </lineage>
</organism>
<name>A0A2Z3HP91_9CAUL</name>
<keyword evidence="2" id="KW-1133">Transmembrane helix</keyword>
<evidence type="ECO:0008006" key="5">
    <source>
        <dbReference type="Google" id="ProtNLM"/>
    </source>
</evidence>
<keyword evidence="2" id="KW-0472">Membrane</keyword>
<dbReference type="RefSeq" id="WP_110450134.1">
    <property type="nucleotide sequence ID" value="NZ_CP029479.1"/>
</dbReference>
<dbReference type="AlphaFoldDB" id="A0A2Z3HP91"/>
<feature type="transmembrane region" description="Helical" evidence="2">
    <location>
        <begin position="190"/>
        <end position="211"/>
    </location>
</feature>
<feature type="transmembrane region" description="Helical" evidence="2">
    <location>
        <begin position="162"/>
        <end position="178"/>
    </location>
</feature>
<accession>A0A2Z3HP91</accession>
<proteinExistence type="predicted"/>
<feature type="region of interest" description="Disordered" evidence="1">
    <location>
        <begin position="123"/>
        <end position="142"/>
    </location>
</feature>
<feature type="transmembrane region" description="Helical" evidence="2">
    <location>
        <begin position="12"/>
        <end position="33"/>
    </location>
</feature>
<evidence type="ECO:0000256" key="1">
    <source>
        <dbReference type="SAM" id="MobiDB-lite"/>
    </source>
</evidence>